<keyword evidence="5" id="KW-1185">Reference proteome</keyword>
<evidence type="ECO:0000256" key="1">
    <source>
        <dbReference type="ARBA" id="ARBA00022741"/>
    </source>
</evidence>
<dbReference type="STRING" id="1810919.A0A3D8QZ87"/>
<dbReference type="OrthoDB" id="27435at2759"/>
<dbReference type="SMART" id="SM00382">
    <property type="entry name" value="AAA"/>
    <property type="match status" value="2"/>
</dbReference>
<dbReference type="SUPFAM" id="SSF52540">
    <property type="entry name" value="P-loop containing nucleoside triphosphate hydrolases"/>
    <property type="match status" value="2"/>
</dbReference>
<dbReference type="InterPro" id="IPR003960">
    <property type="entry name" value="ATPase_AAA_CS"/>
</dbReference>
<protein>
    <recommendedName>
        <fullName evidence="3">AAA+ ATPase domain-containing protein</fullName>
    </recommendedName>
</protein>
<feature type="domain" description="AAA+ ATPase" evidence="3">
    <location>
        <begin position="240"/>
        <end position="371"/>
    </location>
</feature>
<dbReference type="EMBL" id="PVWQ01000012">
    <property type="protein sequence ID" value="RDW67087.1"/>
    <property type="molecule type" value="Genomic_DNA"/>
</dbReference>
<dbReference type="InterPro" id="IPR003593">
    <property type="entry name" value="AAA+_ATPase"/>
</dbReference>
<dbReference type="AlphaFoldDB" id="A0A3D8QZ87"/>
<feature type="domain" description="AAA+ ATPase" evidence="3">
    <location>
        <begin position="522"/>
        <end position="657"/>
    </location>
</feature>
<keyword evidence="2" id="KW-0067">ATP-binding</keyword>
<comment type="caution">
    <text evidence="4">The sequence shown here is derived from an EMBL/GenBank/DDBJ whole genome shotgun (WGS) entry which is preliminary data.</text>
</comment>
<dbReference type="Pfam" id="PF00004">
    <property type="entry name" value="AAA"/>
    <property type="match status" value="2"/>
</dbReference>
<dbReference type="RefSeq" id="XP_026600055.1">
    <property type="nucleotide sequence ID" value="XM_026750969.1"/>
</dbReference>
<keyword evidence="1" id="KW-0547">Nucleotide-binding</keyword>
<dbReference type="GO" id="GO:0005737">
    <property type="term" value="C:cytoplasm"/>
    <property type="evidence" value="ECO:0007669"/>
    <property type="project" value="TreeGrafter"/>
</dbReference>
<name>A0A3D8QZ87_9EURO</name>
<evidence type="ECO:0000259" key="3">
    <source>
        <dbReference type="SMART" id="SM00382"/>
    </source>
</evidence>
<dbReference type="Pfam" id="PF17862">
    <property type="entry name" value="AAA_lid_3"/>
    <property type="match status" value="1"/>
</dbReference>
<dbReference type="InterPro" id="IPR041569">
    <property type="entry name" value="AAA_lid_3"/>
</dbReference>
<dbReference type="FunFam" id="3.40.50.300:FF:001721">
    <property type="entry name" value="AAA family ATPase, putative"/>
    <property type="match status" value="1"/>
</dbReference>
<dbReference type="InterPro" id="IPR003959">
    <property type="entry name" value="ATPase_AAA_core"/>
</dbReference>
<accession>A0A3D8QZ87</accession>
<evidence type="ECO:0000313" key="4">
    <source>
        <dbReference type="EMBL" id="RDW67087.1"/>
    </source>
</evidence>
<dbReference type="GO" id="GO:0005524">
    <property type="term" value="F:ATP binding"/>
    <property type="evidence" value="ECO:0007669"/>
    <property type="project" value="UniProtKB-KW"/>
</dbReference>
<dbReference type="InterPro" id="IPR027417">
    <property type="entry name" value="P-loop_NTPase"/>
</dbReference>
<dbReference type="Gene3D" id="1.10.8.60">
    <property type="match status" value="2"/>
</dbReference>
<dbReference type="PANTHER" id="PTHR23077:SF27">
    <property type="entry name" value="ATPASE FAMILY GENE 2 PROTEIN HOMOLOG A"/>
    <property type="match status" value="1"/>
</dbReference>
<dbReference type="Proteomes" id="UP000256690">
    <property type="component" value="Unassembled WGS sequence"/>
</dbReference>
<dbReference type="Gene3D" id="3.40.50.300">
    <property type="entry name" value="P-loop containing nucleotide triphosphate hydrolases"/>
    <property type="match status" value="2"/>
</dbReference>
<dbReference type="CDD" id="cd19511">
    <property type="entry name" value="RecA-like_CDC48_r2-like"/>
    <property type="match status" value="1"/>
</dbReference>
<evidence type="ECO:0000256" key="2">
    <source>
        <dbReference type="ARBA" id="ARBA00022840"/>
    </source>
</evidence>
<proteinExistence type="predicted"/>
<dbReference type="Gene3D" id="2.40.40.20">
    <property type="match status" value="1"/>
</dbReference>
<organism evidence="4 5">
    <name type="scientific">Aspergillus mulundensis</name>
    <dbReference type="NCBI Taxonomy" id="1810919"/>
    <lineage>
        <taxon>Eukaryota</taxon>
        <taxon>Fungi</taxon>
        <taxon>Dikarya</taxon>
        <taxon>Ascomycota</taxon>
        <taxon>Pezizomycotina</taxon>
        <taxon>Eurotiomycetes</taxon>
        <taxon>Eurotiomycetidae</taxon>
        <taxon>Eurotiales</taxon>
        <taxon>Aspergillaceae</taxon>
        <taxon>Aspergillus</taxon>
        <taxon>Aspergillus subgen. Nidulantes</taxon>
    </lineage>
</organism>
<dbReference type="InterPro" id="IPR050168">
    <property type="entry name" value="AAA_ATPase_domain"/>
</dbReference>
<dbReference type="PANTHER" id="PTHR23077">
    <property type="entry name" value="AAA-FAMILY ATPASE"/>
    <property type="match status" value="1"/>
</dbReference>
<dbReference type="GO" id="GO:0016887">
    <property type="term" value="F:ATP hydrolysis activity"/>
    <property type="evidence" value="ECO:0007669"/>
    <property type="project" value="InterPro"/>
</dbReference>
<evidence type="ECO:0000313" key="5">
    <source>
        <dbReference type="Proteomes" id="UP000256690"/>
    </source>
</evidence>
<dbReference type="GeneID" id="38119323"/>
<sequence length="753" mass="83142">MPENRDFSVRSLPKQIRNDNRDAFRVYLSSTSLATLKLKAGDICRILTPAGSSKQAIAWNSPESIGKSVIQASRTLQDCYGIKLSDQVSIVRVDEILVDIASISLVDCSDPDKIERYGPIAITDREHWAWALEFPLSKCEALGVGLTFDLELRGQRRSFKITGIRGAAQNHDNTLFRLSGTSKVLIDDSHDSTEEDLSSHLQVLPLGLGGMGRQIQLLNENLADFHPGLGALAMPPFYEHGRGILLYGPKGTGKTVLLGQIRQAGWRRTFDLDSSSIGRNAGDGEARLRNIFQEAIRYQPSAVIVDQLDFLAPKKQSLDSHSLAPVLCECMDSAKGARVLVIGATRHPNDVDDALRTPHRLANEIELQIPTARDRSEIITAICGGPSPVLSEELIELIAEKTHGYVGADIFALLQLVCRKARQRQTSNDEDNSSDSAETISKAIQGLRIDNGPAVGLKIEEGDIVSALQETRPTAMREVFLETPKVRWSDIGGQHDIKRRLQKAVERPLKFPERMKRLNVKSKKGILLYGPPGCSKTLTVKALATEAGLNFMAVKGAEILSMYVGESERALREIFRKARSARPSIIFFDEIDAIASKRGSASQGGVNVLTTLLNEMDGIEELKSVLVVAATNKPEVLDPALMRPGRLDNILYIGPPDFEARKEILNIWFCKSMVNPEVAVEELALKTEGYTGAEMVSICETAGDAALDEEDESGQEQDVRWKHFEYALQQVRRQVTEDVIQGYERWLDAVDVK</sequence>
<dbReference type="PROSITE" id="PS00674">
    <property type="entry name" value="AAA"/>
    <property type="match status" value="1"/>
</dbReference>
<gene>
    <name evidence="4" type="ORF">DSM5745_08953</name>
</gene>
<reference evidence="4 5" key="1">
    <citation type="journal article" date="2018" name="IMA Fungus">
        <title>IMA Genome-F 9: Draft genome sequence of Annulohypoxylon stygium, Aspergillus mulundensis, Berkeleyomyces basicola (syn. Thielaviopsis basicola), Ceratocystis smalleyi, two Cercospora beticola strains, Coleophoma cylindrospora, Fusarium fracticaudum, Phialophora cf. hyalina, and Morchella septimelata.</title>
        <authorList>
            <person name="Wingfield B.D."/>
            <person name="Bills G.F."/>
            <person name="Dong Y."/>
            <person name="Huang W."/>
            <person name="Nel W.J."/>
            <person name="Swalarsk-Parry B.S."/>
            <person name="Vaghefi N."/>
            <person name="Wilken P.M."/>
            <person name="An Z."/>
            <person name="de Beer Z.W."/>
            <person name="De Vos L."/>
            <person name="Chen L."/>
            <person name="Duong T.A."/>
            <person name="Gao Y."/>
            <person name="Hammerbacher A."/>
            <person name="Kikkert J.R."/>
            <person name="Li Y."/>
            <person name="Li H."/>
            <person name="Li K."/>
            <person name="Li Q."/>
            <person name="Liu X."/>
            <person name="Ma X."/>
            <person name="Naidoo K."/>
            <person name="Pethybridge S.J."/>
            <person name="Sun J."/>
            <person name="Steenkamp E.T."/>
            <person name="van der Nest M.A."/>
            <person name="van Wyk S."/>
            <person name="Wingfield M.J."/>
            <person name="Xiong C."/>
            <person name="Yue Q."/>
            <person name="Zhang X."/>
        </authorList>
    </citation>
    <scope>NUCLEOTIDE SEQUENCE [LARGE SCALE GENOMIC DNA]</scope>
    <source>
        <strain evidence="4 5">DSM 5745</strain>
    </source>
</reference>